<evidence type="ECO:0000256" key="1">
    <source>
        <dbReference type="ARBA" id="ARBA00005104"/>
    </source>
</evidence>
<dbReference type="InterPro" id="IPR024072">
    <property type="entry name" value="DHFR-like_dom_sf"/>
</dbReference>
<evidence type="ECO:0000313" key="6">
    <source>
        <dbReference type="Proteomes" id="UP000474967"/>
    </source>
</evidence>
<dbReference type="Gene3D" id="3.40.430.10">
    <property type="entry name" value="Dihydrofolate Reductase, subunit A"/>
    <property type="match status" value="1"/>
</dbReference>
<dbReference type="InterPro" id="IPR002734">
    <property type="entry name" value="RibDG_C"/>
</dbReference>
<dbReference type="EMBL" id="JAAGWY010000001">
    <property type="protein sequence ID" value="NEN04255.1"/>
    <property type="molecule type" value="Genomic_DNA"/>
</dbReference>
<name>A0A6L9XSI9_9MICO</name>
<protein>
    <submittedName>
        <fullName evidence="5">Pyrimidine reductase family protein</fullName>
    </submittedName>
</protein>
<dbReference type="RefSeq" id="WP_163287405.1">
    <property type="nucleotide sequence ID" value="NZ_JAAGWY010000001.1"/>
</dbReference>
<sequence length="251" mass="26463">MSEASISRAYPLPALEDLSDDDIASLYGERVGAPPWVRVNFVSSVDGAATHQGLSSGLSDGADQRVFAMLRRLCDVVVVGAGTVRAEGYGAMRVDDASQRARTRSGLAPHPVFAIVSASLDLDPAGPIFADAPVRPIILTTELARSSARLTLERVADVVVCGHERVQADVLVRVLAERGLGRIHCEGGPHLFGDLVAASVLDELCLTLSPRLEAGIASRIAAGESPIMPVGLRLAHTLVSGDTLLLRYLRG</sequence>
<comment type="pathway">
    <text evidence="1">Cofactor biosynthesis; riboflavin biosynthesis.</text>
</comment>
<dbReference type="PANTHER" id="PTHR38011:SF7">
    <property type="entry name" value="2,5-DIAMINO-6-RIBOSYLAMINO-4(3H)-PYRIMIDINONE 5'-PHOSPHATE REDUCTASE"/>
    <property type="match status" value="1"/>
</dbReference>
<gene>
    <name evidence="5" type="ORF">G3T36_00060</name>
</gene>
<evidence type="ECO:0000259" key="4">
    <source>
        <dbReference type="Pfam" id="PF01872"/>
    </source>
</evidence>
<keyword evidence="2" id="KW-0521">NADP</keyword>
<evidence type="ECO:0000256" key="3">
    <source>
        <dbReference type="ARBA" id="ARBA00023002"/>
    </source>
</evidence>
<dbReference type="InterPro" id="IPR050765">
    <property type="entry name" value="Riboflavin_Biosynth_HTPR"/>
</dbReference>
<keyword evidence="6" id="KW-1185">Reference proteome</keyword>
<dbReference type="AlphaFoldDB" id="A0A6L9XSI9"/>
<proteinExistence type="predicted"/>
<organism evidence="5 6">
    <name type="scientific">Leifsonia tongyongensis</name>
    <dbReference type="NCBI Taxonomy" id="1268043"/>
    <lineage>
        <taxon>Bacteria</taxon>
        <taxon>Bacillati</taxon>
        <taxon>Actinomycetota</taxon>
        <taxon>Actinomycetes</taxon>
        <taxon>Micrococcales</taxon>
        <taxon>Microbacteriaceae</taxon>
        <taxon>Leifsonia</taxon>
    </lineage>
</organism>
<dbReference type="GO" id="GO:0008703">
    <property type="term" value="F:5-amino-6-(5-phosphoribosylamino)uracil reductase activity"/>
    <property type="evidence" value="ECO:0007669"/>
    <property type="project" value="InterPro"/>
</dbReference>
<accession>A0A6L9XSI9</accession>
<dbReference type="Proteomes" id="UP000474967">
    <property type="component" value="Unassembled WGS sequence"/>
</dbReference>
<dbReference type="NCBIfam" id="NF010663">
    <property type="entry name" value="PRK14059.1-1"/>
    <property type="match status" value="1"/>
</dbReference>
<reference evidence="5 6" key="1">
    <citation type="journal article" date="2014" name="J. Microbiol.">
        <title>Diaminobutyricibacter tongyongensis gen. nov., sp. nov. and Homoserinibacter gongjuensis gen. nov., sp. nov. belong to the family Microbacteriaceae.</title>
        <authorList>
            <person name="Kim S.J."/>
            <person name="Ahn J.H."/>
            <person name="Weon H.Y."/>
            <person name="Hamada M."/>
            <person name="Suzuki K."/>
            <person name="Kwon S.W."/>
        </authorList>
    </citation>
    <scope>NUCLEOTIDE SEQUENCE [LARGE SCALE GENOMIC DNA]</scope>
    <source>
        <strain evidence="5 6">NBRC 108724</strain>
    </source>
</reference>
<feature type="domain" description="Bacterial bifunctional deaminase-reductase C-terminal" evidence="4">
    <location>
        <begin position="35"/>
        <end position="243"/>
    </location>
</feature>
<dbReference type="GO" id="GO:0009231">
    <property type="term" value="P:riboflavin biosynthetic process"/>
    <property type="evidence" value="ECO:0007669"/>
    <property type="project" value="InterPro"/>
</dbReference>
<evidence type="ECO:0000256" key="2">
    <source>
        <dbReference type="ARBA" id="ARBA00022857"/>
    </source>
</evidence>
<dbReference type="Pfam" id="PF01872">
    <property type="entry name" value="RibD_C"/>
    <property type="match status" value="1"/>
</dbReference>
<comment type="caution">
    <text evidence="5">The sequence shown here is derived from an EMBL/GenBank/DDBJ whole genome shotgun (WGS) entry which is preliminary data.</text>
</comment>
<evidence type="ECO:0000313" key="5">
    <source>
        <dbReference type="EMBL" id="NEN04255.1"/>
    </source>
</evidence>
<keyword evidence="3" id="KW-0560">Oxidoreductase</keyword>
<dbReference type="SUPFAM" id="SSF53597">
    <property type="entry name" value="Dihydrofolate reductase-like"/>
    <property type="match status" value="1"/>
</dbReference>
<dbReference type="PANTHER" id="PTHR38011">
    <property type="entry name" value="DIHYDROFOLATE REDUCTASE FAMILY PROTEIN (AFU_ORTHOLOGUE AFUA_8G06820)"/>
    <property type="match status" value="1"/>
</dbReference>